<feature type="transmembrane region" description="Helical" evidence="1">
    <location>
        <begin position="24"/>
        <end position="46"/>
    </location>
</feature>
<gene>
    <name evidence="2" type="ORF">GPA05_20985</name>
</gene>
<keyword evidence="3" id="KW-1185">Reference proteome</keyword>
<organism evidence="2 3">
    <name type="scientific">Bacillus toyonensis</name>
    <dbReference type="NCBI Taxonomy" id="155322"/>
    <lineage>
        <taxon>Bacteria</taxon>
        <taxon>Bacillati</taxon>
        <taxon>Bacillota</taxon>
        <taxon>Bacilli</taxon>
        <taxon>Bacillales</taxon>
        <taxon>Bacillaceae</taxon>
        <taxon>Bacillus</taxon>
        <taxon>Bacillus cereus group</taxon>
    </lineage>
</organism>
<evidence type="ECO:0000313" key="2">
    <source>
        <dbReference type="EMBL" id="QHA19397.1"/>
    </source>
</evidence>
<sequence>MKYEMTIKEACNSGFWSCLTPTDWIQFGAVIISLISVFIALYAAIVGRQSAKASEKSSESAKHQLIEMIKQRTDSVRPELFFKDEKYVFRLDKGMNFGKFNNADNQLYLNLTNIGNGHAKKIQIEWDFDKLSSSIEFIKKNQEENQYILDYKEGSHINFSESNFTFLDTDLKASGSVFITDKEYNISLPFSYTRILSIIIHLFITKQLAPDVIPSLKFSISYNDILNNNTSKQFIITPKIANMNSSQQEGEFTYEAGVNIEINEVS</sequence>
<dbReference type="Proteomes" id="UP000440820">
    <property type="component" value="Chromosome"/>
</dbReference>
<protein>
    <submittedName>
        <fullName evidence="2">Uncharacterized protein</fullName>
    </submittedName>
</protein>
<keyword evidence="1" id="KW-0812">Transmembrane</keyword>
<keyword evidence="1" id="KW-1133">Transmembrane helix</keyword>
<proteinExistence type="predicted"/>
<dbReference type="EMBL" id="CP047044">
    <property type="protein sequence ID" value="QHA19397.1"/>
    <property type="molecule type" value="Genomic_DNA"/>
</dbReference>
<name>A0ABX6GBZ5_9BACI</name>
<evidence type="ECO:0000313" key="3">
    <source>
        <dbReference type="Proteomes" id="UP000440820"/>
    </source>
</evidence>
<accession>A0ABX6GBZ5</accession>
<reference evidence="2 3" key="1">
    <citation type="submission" date="2019-12" db="EMBL/GenBank/DDBJ databases">
        <title>Bacillus toyonensis BV-17 genome.</title>
        <authorList>
            <person name="Chen J."/>
        </authorList>
    </citation>
    <scope>NUCLEOTIDE SEQUENCE [LARGE SCALE GENOMIC DNA]</scope>
    <source>
        <strain evidence="2 3">BV-17</strain>
    </source>
</reference>
<keyword evidence="1" id="KW-0472">Membrane</keyword>
<evidence type="ECO:0000256" key="1">
    <source>
        <dbReference type="SAM" id="Phobius"/>
    </source>
</evidence>